<dbReference type="AlphaFoldDB" id="A0A553NPZ2"/>
<feature type="compositionally biased region" description="Basic residues" evidence="5">
    <location>
        <begin position="363"/>
        <end position="372"/>
    </location>
</feature>
<evidence type="ECO:0000259" key="8">
    <source>
        <dbReference type="PROSITE" id="PS50916"/>
    </source>
</evidence>
<dbReference type="InterPro" id="IPR010911">
    <property type="entry name" value="Rab_BD"/>
</dbReference>
<dbReference type="InterPro" id="IPR013083">
    <property type="entry name" value="Znf_RING/FYVE/PHD"/>
</dbReference>
<dbReference type="Proteomes" id="UP000318571">
    <property type="component" value="Chromosome 4"/>
</dbReference>
<feature type="region of interest" description="Disordered" evidence="5">
    <location>
        <begin position="748"/>
        <end position="801"/>
    </location>
</feature>
<reference evidence="9 10" key="1">
    <citation type="journal article" date="2018" name="Nat. Ecol. Evol.">
        <title>Genomic signatures of mitonuclear coevolution across populations of Tigriopus californicus.</title>
        <authorList>
            <person name="Barreto F.S."/>
            <person name="Watson E.T."/>
            <person name="Lima T.G."/>
            <person name="Willett C.S."/>
            <person name="Edmands S."/>
            <person name="Li W."/>
            <person name="Burton R.S."/>
        </authorList>
    </citation>
    <scope>NUCLEOTIDE SEQUENCE [LARGE SCALE GENOMIC DNA]</scope>
    <source>
        <strain evidence="9 10">San Diego</strain>
    </source>
</reference>
<feature type="compositionally biased region" description="Low complexity" evidence="5">
    <location>
        <begin position="1"/>
        <end position="15"/>
    </location>
</feature>
<dbReference type="PROSITE" id="PS50916">
    <property type="entry name" value="RABBD"/>
    <property type="match status" value="1"/>
</dbReference>
<feature type="compositionally biased region" description="Basic residues" evidence="5">
    <location>
        <begin position="405"/>
        <end position="430"/>
    </location>
</feature>
<keyword evidence="2 4" id="KW-0863">Zinc-finger</keyword>
<feature type="compositionally biased region" description="Low complexity" evidence="5">
    <location>
        <begin position="475"/>
        <end position="487"/>
    </location>
</feature>
<feature type="domain" description="RabBD" evidence="8">
    <location>
        <begin position="137"/>
        <end position="297"/>
    </location>
</feature>
<feature type="compositionally biased region" description="Polar residues" evidence="5">
    <location>
        <begin position="341"/>
        <end position="353"/>
    </location>
</feature>
<feature type="compositionally biased region" description="Basic residues" evidence="5">
    <location>
        <begin position="748"/>
        <end position="758"/>
    </location>
</feature>
<dbReference type="Gene3D" id="2.60.40.150">
    <property type="entry name" value="C2 domain"/>
    <property type="match status" value="2"/>
</dbReference>
<feature type="compositionally biased region" description="Polar residues" evidence="5">
    <location>
        <begin position="73"/>
        <end position="84"/>
    </location>
</feature>
<dbReference type="InterPro" id="IPR041282">
    <property type="entry name" value="FYVE_2"/>
</dbReference>
<evidence type="ECO:0000256" key="1">
    <source>
        <dbReference type="ARBA" id="ARBA00022723"/>
    </source>
</evidence>
<dbReference type="GO" id="GO:0006887">
    <property type="term" value="P:exocytosis"/>
    <property type="evidence" value="ECO:0007669"/>
    <property type="project" value="TreeGrafter"/>
</dbReference>
<evidence type="ECO:0000313" key="10">
    <source>
        <dbReference type="Proteomes" id="UP000318571"/>
    </source>
</evidence>
<evidence type="ECO:0000259" key="6">
    <source>
        <dbReference type="PROSITE" id="PS50004"/>
    </source>
</evidence>
<evidence type="ECO:0000259" key="7">
    <source>
        <dbReference type="PROSITE" id="PS50178"/>
    </source>
</evidence>
<evidence type="ECO:0000313" key="9">
    <source>
        <dbReference type="EMBL" id="TRY67480.1"/>
    </source>
</evidence>
<proteinExistence type="predicted"/>
<keyword evidence="10" id="KW-1185">Reference proteome</keyword>
<organism evidence="9 10">
    <name type="scientific">Tigriopus californicus</name>
    <name type="common">Marine copepod</name>
    <dbReference type="NCBI Taxonomy" id="6832"/>
    <lineage>
        <taxon>Eukaryota</taxon>
        <taxon>Metazoa</taxon>
        <taxon>Ecdysozoa</taxon>
        <taxon>Arthropoda</taxon>
        <taxon>Crustacea</taxon>
        <taxon>Multicrustacea</taxon>
        <taxon>Hexanauplia</taxon>
        <taxon>Copepoda</taxon>
        <taxon>Harpacticoida</taxon>
        <taxon>Harpacticidae</taxon>
        <taxon>Tigriopus</taxon>
    </lineage>
</organism>
<feature type="region of interest" description="Disordered" evidence="5">
    <location>
        <begin position="471"/>
        <end position="613"/>
    </location>
</feature>
<feature type="region of interest" description="Disordered" evidence="5">
    <location>
        <begin position="73"/>
        <end position="107"/>
    </location>
</feature>
<evidence type="ECO:0000256" key="3">
    <source>
        <dbReference type="ARBA" id="ARBA00022833"/>
    </source>
</evidence>
<feature type="region of interest" description="Disordered" evidence="5">
    <location>
        <begin position="331"/>
        <end position="432"/>
    </location>
</feature>
<evidence type="ECO:0000256" key="5">
    <source>
        <dbReference type="SAM" id="MobiDB-lite"/>
    </source>
</evidence>
<feature type="domain" description="C2" evidence="6">
    <location>
        <begin position="772"/>
        <end position="896"/>
    </location>
</feature>
<feature type="compositionally biased region" description="Polar residues" evidence="5">
    <location>
        <begin position="16"/>
        <end position="31"/>
    </location>
</feature>
<dbReference type="PANTHER" id="PTHR45729:SF6">
    <property type="entry name" value="RABPHILIN, ISOFORM A"/>
    <property type="match status" value="1"/>
</dbReference>
<feature type="compositionally biased region" description="Pro residues" evidence="5">
    <location>
        <begin position="520"/>
        <end position="547"/>
    </location>
</feature>
<dbReference type="PROSITE" id="PS50178">
    <property type="entry name" value="ZF_FYVE"/>
    <property type="match status" value="1"/>
</dbReference>
<dbReference type="PANTHER" id="PTHR45729">
    <property type="entry name" value="RABPHILIN, ISOFORM A"/>
    <property type="match status" value="1"/>
</dbReference>
<dbReference type="SMART" id="SM00239">
    <property type="entry name" value="C2"/>
    <property type="match status" value="2"/>
</dbReference>
<gene>
    <name evidence="9" type="ORF">TCAL_05963</name>
</gene>
<dbReference type="STRING" id="6832.A0A553NPZ2"/>
<dbReference type="Pfam" id="PF00168">
    <property type="entry name" value="C2"/>
    <property type="match status" value="2"/>
</dbReference>
<dbReference type="GO" id="GO:0008270">
    <property type="term" value="F:zinc ion binding"/>
    <property type="evidence" value="ECO:0007669"/>
    <property type="project" value="UniProtKB-KW"/>
</dbReference>
<dbReference type="GO" id="GO:0098793">
    <property type="term" value="C:presynapse"/>
    <property type="evidence" value="ECO:0007669"/>
    <property type="project" value="GOC"/>
</dbReference>
<dbReference type="EMBL" id="VCGU01000011">
    <property type="protein sequence ID" value="TRY67480.1"/>
    <property type="molecule type" value="Genomic_DNA"/>
</dbReference>
<dbReference type="InterPro" id="IPR043566">
    <property type="entry name" value="Rabphilin/DOC2/Noc2"/>
</dbReference>
<name>A0A553NPZ2_TIGCA</name>
<feature type="region of interest" description="Disordered" evidence="5">
    <location>
        <begin position="1"/>
        <end position="60"/>
    </location>
</feature>
<comment type="caution">
    <text evidence="9">The sequence shown here is derived from an EMBL/GenBank/DDBJ whole genome shotgun (WGS) entry which is preliminary data.</text>
</comment>
<dbReference type="PROSITE" id="PS50004">
    <property type="entry name" value="C2"/>
    <property type="match status" value="2"/>
</dbReference>
<dbReference type="SUPFAM" id="SSF57903">
    <property type="entry name" value="FYVE/PHD zinc finger"/>
    <property type="match status" value="1"/>
</dbReference>
<dbReference type="OMA" id="IRYHTSE"/>
<feature type="region of interest" description="Disordered" evidence="5">
    <location>
        <begin position="222"/>
        <end position="245"/>
    </location>
</feature>
<dbReference type="InterPro" id="IPR000008">
    <property type="entry name" value="C2_dom"/>
</dbReference>
<dbReference type="GO" id="GO:0006886">
    <property type="term" value="P:intracellular protein transport"/>
    <property type="evidence" value="ECO:0007669"/>
    <property type="project" value="InterPro"/>
</dbReference>
<dbReference type="GO" id="GO:0031267">
    <property type="term" value="F:small GTPase binding"/>
    <property type="evidence" value="ECO:0007669"/>
    <property type="project" value="InterPro"/>
</dbReference>
<sequence>MKKSGSSAASTSSSSLLNPPQLQARRSSAPNPGSDSKSSGGPGGGSGCAQSTPPGATASALLLAGTPNSNVIKSGARSATTSPVSGVPPGAFLGDKGSSPRHRTSTDAWVCPNDRQLALRAKLHSGWSVKTANLNQWKQPDPMSTDEHDLILKVIEKAEALEKAEMQRVGKLVERLETMRQCRMGNGETECVLCGEVFRFYHRSQRRCAECDKMTCSKCGVESSSFHPTPGGKPHPEGSRSGSITSTLSSSASFISVSGLSSLTGAGSSAKESIWLCKICSEEKEMWKKSGAWFFKSMPKYVLPPGSPLVHGGRPLTRRFSHYTPLGGQHSEYFVGGGSASGRSTPVSQLDDGNSSEEEGQLAKRRIVKRTNRTPDPSDESGPSSLQASRRFVNPPDSEYDHNGGGHRRNGAHSHHHHPLHPHHLAHPRSRSTNSIPITELDQAVAILSSGVDLTPTIITTSAVTSNGIPHIMASGSSSPTSSIGSSQIGASEHMSRPRPLYPRGPGARSCSPRYYRPPHGTPPRGHPPRGGPPPWAYPPRGPPQFRPPQHIVNRSPSPSPPYSPRGMTRRGGPPPPGHPRFRGHGPPRFRGPGPPPHRFPPGAHSAPHSPVLSHRQFDGYEMRSPGAMGGSIGDQLAMRRPSRLLDVTAIAIAPLESEPSSSSNSANGSTTIATSSSVPVGPRRSSVLTLPPTTPPSEANDLDEIEEDLPSVTSEYPSSSGSKFVIKPKPAVDKENKFTSTLRRLSTVRKRNKSKRKEKMDRSFMEQEVSEVGEIGTSPGGNGVRPSSTTSRESEAEVKLKGTDANGLADTYCKVTILPTATKGGNQQCTKTVSKSINPNYNGVLHFGGIGSEHIGTTTMTLTILDEDLAGDNLLAETTLSLKKLLLALPQQKKFQLPLEKPDLKNTHDGLIVSSNVGQIEISLGFYAKSGTLKVTIIQCLDLPVMEESGSANAFVQVVMHPVTKTSKHQTTVKWKSLSPDFHEQFVYLTSSHDLPKQSLYITVWNKEKGRADEYIGGVILGMHAKGGRLRHWVDTTKNPSQVQKRTHFLSATYID</sequence>
<dbReference type="GO" id="GO:0017158">
    <property type="term" value="P:regulation of calcium ion-dependent exocytosis"/>
    <property type="evidence" value="ECO:0007669"/>
    <property type="project" value="TreeGrafter"/>
</dbReference>
<dbReference type="GO" id="GO:0061669">
    <property type="term" value="P:spontaneous neurotransmitter secretion"/>
    <property type="evidence" value="ECO:0007669"/>
    <property type="project" value="TreeGrafter"/>
</dbReference>
<evidence type="ECO:0000256" key="2">
    <source>
        <dbReference type="ARBA" id="ARBA00022771"/>
    </source>
</evidence>
<dbReference type="InterPro" id="IPR017455">
    <property type="entry name" value="Znf_FYVE-rel"/>
</dbReference>
<dbReference type="InterPro" id="IPR011011">
    <property type="entry name" value="Znf_FYVE_PHD"/>
</dbReference>
<dbReference type="Pfam" id="PF02318">
    <property type="entry name" value="FYVE_2"/>
    <property type="match status" value="2"/>
</dbReference>
<keyword evidence="3" id="KW-0862">Zinc</keyword>
<accession>A0A553NPZ2</accession>
<feature type="region of interest" description="Disordered" evidence="5">
    <location>
        <begin position="658"/>
        <end position="702"/>
    </location>
</feature>
<feature type="domain" description="C2" evidence="6">
    <location>
        <begin position="917"/>
        <end position="1035"/>
    </location>
</feature>
<feature type="domain" description="FYVE-type" evidence="7">
    <location>
        <begin position="185"/>
        <end position="285"/>
    </location>
</feature>
<dbReference type="SUPFAM" id="SSF49562">
    <property type="entry name" value="C2 domain (Calcium/lipid-binding domain, CaLB)"/>
    <property type="match status" value="2"/>
</dbReference>
<evidence type="ECO:0008006" key="11">
    <source>
        <dbReference type="Google" id="ProtNLM"/>
    </source>
</evidence>
<evidence type="ECO:0000256" key="4">
    <source>
        <dbReference type="PROSITE-ProRule" id="PRU00091"/>
    </source>
</evidence>
<feature type="compositionally biased region" description="Low complexity" evidence="5">
    <location>
        <begin position="658"/>
        <end position="692"/>
    </location>
</feature>
<keyword evidence="1" id="KW-0479">Metal-binding</keyword>
<dbReference type="InterPro" id="IPR035892">
    <property type="entry name" value="C2_domain_sf"/>
</dbReference>
<dbReference type="Gene3D" id="3.30.40.10">
    <property type="entry name" value="Zinc/RING finger domain, C3HC4 (zinc finger)"/>
    <property type="match status" value="1"/>
</dbReference>
<protein>
    <recommendedName>
        <fullName evidence="11">C2 domain-containing protein</fullName>
    </recommendedName>
</protein>